<accession>A0A1V5MJW3</accession>
<dbReference type="Proteomes" id="UP000485484">
    <property type="component" value="Unassembled WGS sequence"/>
</dbReference>
<organism evidence="3">
    <name type="scientific">candidate division TA06 bacterium ADurb.Bin417</name>
    <dbReference type="NCBI Taxonomy" id="1852828"/>
    <lineage>
        <taxon>Bacteria</taxon>
        <taxon>Bacteria division TA06</taxon>
    </lineage>
</organism>
<dbReference type="GO" id="GO:0050126">
    <property type="term" value="F:N-carbamoylputrescine amidase activity"/>
    <property type="evidence" value="ECO:0007669"/>
    <property type="project" value="TreeGrafter"/>
</dbReference>
<proteinExistence type="predicted"/>
<feature type="domain" description="CN hydrolase" evidence="2">
    <location>
        <begin position="3"/>
        <end position="256"/>
    </location>
</feature>
<dbReference type="EMBL" id="MWAK01000018">
    <property type="protein sequence ID" value="OPZ93557.1"/>
    <property type="molecule type" value="Genomic_DNA"/>
</dbReference>
<evidence type="ECO:0000259" key="2">
    <source>
        <dbReference type="PROSITE" id="PS50263"/>
    </source>
</evidence>
<dbReference type="Pfam" id="PF00795">
    <property type="entry name" value="CN_hydrolase"/>
    <property type="match status" value="1"/>
</dbReference>
<gene>
    <name evidence="3" type="primary">ramA_1</name>
    <name evidence="3" type="ORF">BWY73_00249</name>
</gene>
<name>A0A1V5MJW3_UNCT6</name>
<evidence type="ECO:0000256" key="1">
    <source>
        <dbReference type="ARBA" id="ARBA00022801"/>
    </source>
</evidence>
<dbReference type="AlphaFoldDB" id="A0A1V5MJW3"/>
<reference evidence="3" key="1">
    <citation type="submission" date="2017-02" db="EMBL/GenBank/DDBJ databases">
        <title>Delving into the versatile metabolic prowess of the omnipresent phylum Bacteroidetes.</title>
        <authorList>
            <person name="Nobu M.K."/>
            <person name="Mei R."/>
            <person name="Narihiro T."/>
            <person name="Kuroda K."/>
            <person name="Liu W.-T."/>
        </authorList>
    </citation>
    <scope>NUCLEOTIDE SEQUENCE</scope>
    <source>
        <strain evidence="3">ADurb.Bin417</strain>
    </source>
</reference>
<dbReference type="EC" id="3.5.1.100" evidence="3"/>
<dbReference type="InterPro" id="IPR050345">
    <property type="entry name" value="Aliph_Amidase/BUP"/>
</dbReference>
<dbReference type="InterPro" id="IPR036526">
    <property type="entry name" value="C-N_Hydrolase_sf"/>
</dbReference>
<dbReference type="Gene3D" id="3.60.110.10">
    <property type="entry name" value="Carbon-nitrogen hydrolase"/>
    <property type="match status" value="1"/>
</dbReference>
<dbReference type="PROSITE" id="PS50263">
    <property type="entry name" value="CN_HYDROLASE"/>
    <property type="match status" value="1"/>
</dbReference>
<dbReference type="CDD" id="cd07197">
    <property type="entry name" value="nitrilase"/>
    <property type="match status" value="1"/>
</dbReference>
<keyword evidence="1 3" id="KW-0378">Hydrolase</keyword>
<dbReference type="InterPro" id="IPR003010">
    <property type="entry name" value="C-N_Hydrolase"/>
</dbReference>
<sequence>MKFKAALVQMRVEGGKKRENLQRARKLIAAAAGAGARLALLPETMDLGWTHPASQSEAEPIPDGLPFQTLAGAAAESRIFVCAGLTESDGKRIFNSAVLIDPRGRLLARHRKVNELAIGQAYYAAGDRLTVIQTELGSVGLMICADAFARDRVLSRSLGYLGAEIILSPCAWAVPGEHDNAAEPYGDTWRKSYRPVAAEFSTWIVGTSSVGPINGGPWAGRKCIGCSLAVGPDGREVLQGPYGVDAETILYLDIEPVARPARGDSWMEYWKNRPESIG</sequence>
<protein>
    <submittedName>
        <fullName evidence="3">(R)-stereoselective amidase</fullName>
        <ecNumber evidence="3">3.5.1.100</ecNumber>
    </submittedName>
</protein>
<dbReference type="PANTHER" id="PTHR43674">
    <property type="entry name" value="NITRILASE C965.09-RELATED"/>
    <property type="match status" value="1"/>
</dbReference>
<dbReference type="GO" id="GO:0033388">
    <property type="term" value="P:putrescine biosynthetic process from arginine"/>
    <property type="evidence" value="ECO:0007669"/>
    <property type="project" value="TreeGrafter"/>
</dbReference>
<comment type="caution">
    <text evidence="3">The sequence shown here is derived from an EMBL/GenBank/DDBJ whole genome shotgun (WGS) entry which is preliminary data.</text>
</comment>
<evidence type="ECO:0000313" key="3">
    <source>
        <dbReference type="EMBL" id="OPZ93557.1"/>
    </source>
</evidence>
<dbReference type="SUPFAM" id="SSF56317">
    <property type="entry name" value="Carbon-nitrogen hydrolase"/>
    <property type="match status" value="1"/>
</dbReference>
<dbReference type="PANTHER" id="PTHR43674:SF2">
    <property type="entry name" value="BETA-UREIDOPROPIONASE"/>
    <property type="match status" value="1"/>
</dbReference>